<dbReference type="InterPro" id="IPR000524">
    <property type="entry name" value="Tscrpt_reg_HTH_GntR"/>
</dbReference>
<dbReference type="SMART" id="SM00345">
    <property type="entry name" value="HTH_GNTR"/>
    <property type="match status" value="1"/>
</dbReference>
<dbReference type="CDD" id="cd07377">
    <property type="entry name" value="WHTH_GntR"/>
    <property type="match status" value="1"/>
</dbReference>
<evidence type="ECO:0000256" key="2">
    <source>
        <dbReference type="ARBA" id="ARBA00023015"/>
    </source>
</evidence>
<evidence type="ECO:0000256" key="1">
    <source>
        <dbReference type="ARBA" id="ARBA00022898"/>
    </source>
</evidence>
<dbReference type="AlphaFoldDB" id="A0A934PP28"/>
<gene>
    <name evidence="6" type="ORF">I5M07_10705</name>
</gene>
<name>A0A934PP28_9FLAO</name>
<keyword evidence="4" id="KW-0804">Transcription</keyword>
<dbReference type="RefSeq" id="WP_200106440.1">
    <property type="nucleotide sequence ID" value="NZ_JAEHFV010000004.1"/>
</dbReference>
<dbReference type="InterPro" id="IPR036388">
    <property type="entry name" value="WH-like_DNA-bd_sf"/>
</dbReference>
<organism evidence="6 7">
    <name type="scientific">Flavobacterium agrisoli</name>
    <dbReference type="NCBI Taxonomy" id="2793066"/>
    <lineage>
        <taxon>Bacteria</taxon>
        <taxon>Pseudomonadati</taxon>
        <taxon>Bacteroidota</taxon>
        <taxon>Flavobacteriia</taxon>
        <taxon>Flavobacteriales</taxon>
        <taxon>Flavobacteriaceae</taxon>
        <taxon>Flavobacterium</taxon>
    </lineage>
</organism>
<evidence type="ECO:0000256" key="3">
    <source>
        <dbReference type="ARBA" id="ARBA00023125"/>
    </source>
</evidence>
<dbReference type="PROSITE" id="PS50949">
    <property type="entry name" value="HTH_GNTR"/>
    <property type="match status" value="1"/>
</dbReference>
<dbReference type="GO" id="GO:0003700">
    <property type="term" value="F:DNA-binding transcription factor activity"/>
    <property type="evidence" value="ECO:0007669"/>
    <property type="project" value="InterPro"/>
</dbReference>
<evidence type="ECO:0000313" key="6">
    <source>
        <dbReference type="EMBL" id="MBK0370309.1"/>
    </source>
</evidence>
<keyword evidence="1" id="KW-0663">Pyridoxal phosphate</keyword>
<keyword evidence="3" id="KW-0238">DNA-binding</keyword>
<proteinExistence type="predicted"/>
<keyword evidence="7" id="KW-1185">Reference proteome</keyword>
<evidence type="ECO:0000259" key="5">
    <source>
        <dbReference type="PROSITE" id="PS50949"/>
    </source>
</evidence>
<dbReference type="Gene3D" id="1.10.10.10">
    <property type="entry name" value="Winged helix-like DNA-binding domain superfamily/Winged helix DNA-binding domain"/>
    <property type="match status" value="1"/>
</dbReference>
<dbReference type="PRINTS" id="PR00035">
    <property type="entry name" value="HTHGNTR"/>
</dbReference>
<evidence type="ECO:0000256" key="4">
    <source>
        <dbReference type="ARBA" id="ARBA00023163"/>
    </source>
</evidence>
<dbReference type="SUPFAM" id="SSF46785">
    <property type="entry name" value="Winged helix' DNA-binding domain"/>
    <property type="match status" value="1"/>
</dbReference>
<reference evidence="6" key="1">
    <citation type="submission" date="2020-12" db="EMBL/GenBank/DDBJ databases">
        <title>Bacterial novel species Flavobacterium sp. SE-1-e isolated from soil.</title>
        <authorList>
            <person name="Jung H.-Y."/>
        </authorList>
    </citation>
    <scope>NUCLEOTIDE SEQUENCE</scope>
    <source>
        <strain evidence="6">SE-1-e</strain>
    </source>
</reference>
<dbReference type="InterPro" id="IPR036390">
    <property type="entry name" value="WH_DNA-bd_sf"/>
</dbReference>
<protein>
    <submittedName>
        <fullName evidence="6">GntR family transcriptional regulator</fullName>
    </submittedName>
</protein>
<feature type="domain" description="HTH gntR-type" evidence="5">
    <location>
        <begin position="21"/>
        <end position="89"/>
    </location>
</feature>
<evidence type="ECO:0000313" key="7">
    <source>
        <dbReference type="Proteomes" id="UP000609172"/>
    </source>
</evidence>
<sequence length="167" mass="18959">MDSPIIKGVFNRIKLNPEDARAIYLQLSDEILTLIKHGQLTTGQKLPSTRDVASLLKINRITVAKAFEELQMQGWLESSVGRGTFVSSHIPELEPKKLQNKAIDKTQKVAGFALNAKQYLSNPYFVPTSEFHLDDDYPDPKLAPLKELYRAYRNQLTRSGLYYKFGS</sequence>
<dbReference type="PANTHER" id="PTHR46577">
    <property type="entry name" value="HTH-TYPE TRANSCRIPTIONAL REGULATORY PROTEIN GABR"/>
    <property type="match status" value="1"/>
</dbReference>
<comment type="caution">
    <text evidence="6">The sequence shown here is derived from an EMBL/GenBank/DDBJ whole genome shotgun (WGS) entry which is preliminary data.</text>
</comment>
<keyword evidence="2" id="KW-0805">Transcription regulation</keyword>
<dbReference type="GO" id="GO:0003677">
    <property type="term" value="F:DNA binding"/>
    <property type="evidence" value="ECO:0007669"/>
    <property type="project" value="UniProtKB-KW"/>
</dbReference>
<accession>A0A934PP28</accession>
<dbReference type="Proteomes" id="UP000609172">
    <property type="component" value="Unassembled WGS sequence"/>
</dbReference>
<dbReference type="Pfam" id="PF00392">
    <property type="entry name" value="GntR"/>
    <property type="match status" value="1"/>
</dbReference>
<dbReference type="PANTHER" id="PTHR46577:SF1">
    <property type="entry name" value="HTH-TYPE TRANSCRIPTIONAL REGULATORY PROTEIN GABR"/>
    <property type="match status" value="1"/>
</dbReference>
<dbReference type="InterPro" id="IPR051446">
    <property type="entry name" value="HTH_trans_reg/aminotransferase"/>
</dbReference>
<dbReference type="EMBL" id="JAEHFV010000004">
    <property type="protein sequence ID" value="MBK0370309.1"/>
    <property type="molecule type" value="Genomic_DNA"/>
</dbReference>